<feature type="domain" description="TLDc" evidence="2">
    <location>
        <begin position="295"/>
        <end position="480"/>
    </location>
</feature>
<dbReference type="Pfam" id="PF00651">
    <property type="entry name" value="BTB"/>
    <property type="match status" value="1"/>
</dbReference>
<dbReference type="InterPro" id="IPR006571">
    <property type="entry name" value="TLDc_dom"/>
</dbReference>
<dbReference type="PROSITE" id="PS50097">
    <property type="entry name" value="BTB"/>
    <property type="match status" value="1"/>
</dbReference>
<protein>
    <submittedName>
        <fullName evidence="3">4157_t:CDS:1</fullName>
    </submittedName>
</protein>
<dbReference type="Gene3D" id="3.30.710.10">
    <property type="entry name" value="Potassium Channel Kv1.1, Chain A"/>
    <property type="match status" value="1"/>
</dbReference>
<dbReference type="Gene3D" id="3.30.2280.10">
    <property type="entry name" value="Hypothetical protein (hspc210)"/>
    <property type="match status" value="1"/>
</dbReference>
<dbReference type="Pfam" id="PF07534">
    <property type="entry name" value="TLD"/>
    <property type="match status" value="1"/>
</dbReference>
<evidence type="ECO:0000259" key="1">
    <source>
        <dbReference type="PROSITE" id="PS50097"/>
    </source>
</evidence>
<dbReference type="Proteomes" id="UP000789342">
    <property type="component" value="Unassembled WGS sequence"/>
</dbReference>
<dbReference type="EMBL" id="CAJVPV010007169">
    <property type="protein sequence ID" value="CAG8615538.1"/>
    <property type="molecule type" value="Genomic_DNA"/>
</dbReference>
<gene>
    <name evidence="3" type="ORF">AMORRO_LOCUS8421</name>
</gene>
<dbReference type="CDD" id="cd18186">
    <property type="entry name" value="BTB_POZ_ZBTB_KLHL-like"/>
    <property type="match status" value="1"/>
</dbReference>
<name>A0A9N9GKP3_9GLOM</name>
<sequence length="601" mass="69342">MSKFWSSLSQDFGNILEDSDDYNVLINVGDDSSGVSSFHAHSVVLRARSPYFRTALSNDWAKKEGGIMIFSKPNISPAIFSLILKFMYTGNITLEQQKEVDLLKLLVASDELLLYELHDHIQEFLLRNKSDWLQRNFAQVQRTVFQLESAKGLQAFCLVTICEEPQIIFKAKDFTLLEKEVLASILERSDLEIEEVVIWDHLLEWGIAQNSHLTIDINKWSPEDFATLRETLEDLLPSIRFFQMTSTEFYNKIRPFKQILPPELYDDLKRFHFKVGMQLKPDYLQSRRYKGIESTMIERQHAALIASWIDGCESTSLISYVGELQYEFRLLLRGSRDGFSASTFHDRCDNQGPTIVVLKVDEKHVIGGYNPLSWCSTNTWRYTRDSFIFQFNTDYKHKLLAKFGRVLPSFAPYAINDSQCNGPCFGDGDLWMLDQFNTPGSCSCNKESYEQSVGDIFHRDSWGGKNGIFAVEDYEVFQEIENRKMTSPDFVSQELSNILKEYEYGIVPNSIKILSKEPAKFQIGLLENVQLIITITEFGFTITDIDYSKKNEGPIIENLNKCINKPFETMDALLSFTSPKFVEKFNQTLFERLLVLEKSQE</sequence>
<dbReference type="InterPro" id="IPR007967">
    <property type="entry name" value="GSKIP_dom"/>
</dbReference>
<dbReference type="OrthoDB" id="6359816at2759"/>
<keyword evidence="4" id="KW-1185">Reference proteome</keyword>
<organism evidence="3 4">
    <name type="scientific">Acaulospora morrowiae</name>
    <dbReference type="NCBI Taxonomy" id="94023"/>
    <lineage>
        <taxon>Eukaryota</taxon>
        <taxon>Fungi</taxon>
        <taxon>Fungi incertae sedis</taxon>
        <taxon>Mucoromycota</taxon>
        <taxon>Glomeromycotina</taxon>
        <taxon>Glomeromycetes</taxon>
        <taxon>Diversisporales</taxon>
        <taxon>Acaulosporaceae</taxon>
        <taxon>Acaulospora</taxon>
    </lineage>
</organism>
<evidence type="ECO:0000259" key="2">
    <source>
        <dbReference type="PROSITE" id="PS51886"/>
    </source>
</evidence>
<dbReference type="InterPro" id="IPR011333">
    <property type="entry name" value="SKP1/BTB/POZ_sf"/>
</dbReference>
<dbReference type="SMART" id="SM00225">
    <property type="entry name" value="BTB"/>
    <property type="match status" value="1"/>
</dbReference>
<dbReference type="PANTHER" id="PTHR45774">
    <property type="entry name" value="BTB/POZ DOMAIN-CONTAINING"/>
    <property type="match status" value="1"/>
</dbReference>
<dbReference type="PANTHER" id="PTHR45774:SF3">
    <property type="entry name" value="BTB (POZ) DOMAIN-CONTAINING 2B-RELATED"/>
    <property type="match status" value="1"/>
</dbReference>
<dbReference type="SUPFAM" id="SSF54695">
    <property type="entry name" value="POZ domain"/>
    <property type="match status" value="1"/>
</dbReference>
<dbReference type="InterPro" id="IPR023231">
    <property type="entry name" value="GSKIP_dom_sf"/>
</dbReference>
<proteinExistence type="predicted"/>
<feature type="domain" description="BTB" evidence="1">
    <location>
        <begin position="22"/>
        <end position="96"/>
    </location>
</feature>
<accession>A0A9N9GKP3</accession>
<dbReference type="InterPro" id="IPR000210">
    <property type="entry name" value="BTB/POZ_dom"/>
</dbReference>
<dbReference type="SUPFAM" id="SSF103107">
    <property type="entry name" value="Hypothetical protein c14orf129, hspc210"/>
    <property type="match status" value="1"/>
</dbReference>
<evidence type="ECO:0000313" key="4">
    <source>
        <dbReference type="Proteomes" id="UP000789342"/>
    </source>
</evidence>
<evidence type="ECO:0000313" key="3">
    <source>
        <dbReference type="EMBL" id="CAG8615538.1"/>
    </source>
</evidence>
<dbReference type="Pfam" id="PF05303">
    <property type="entry name" value="GSKIP_dom"/>
    <property type="match status" value="1"/>
</dbReference>
<dbReference type="PROSITE" id="PS51886">
    <property type="entry name" value="TLDC"/>
    <property type="match status" value="1"/>
</dbReference>
<reference evidence="3" key="1">
    <citation type="submission" date="2021-06" db="EMBL/GenBank/DDBJ databases">
        <authorList>
            <person name="Kallberg Y."/>
            <person name="Tangrot J."/>
            <person name="Rosling A."/>
        </authorList>
    </citation>
    <scope>NUCLEOTIDE SEQUENCE</scope>
    <source>
        <strain evidence="3">CL551</strain>
    </source>
</reference>
<dbReference type="AlphaFoldDB" id="A0A9N9GKP3"/>
<comment type="caution">
    <text evidence="3">The sequence shown here is derived from an EMBL/GenBank/DDBJ whole genome shotgun (WGS) entry which is preliminary data.</text>
</comment>